<dbReference type="OrthoDB" id="6617263at2759"/>
<gene>
    <name evidence="1" type="ORF">APICC_03081</name>
</gene>
<reference evidence="1 2" key="1">
    <citation type="submission" date="2014-07" db="EMBL/GenBank/DDBJ databases">
        <title>Genomic and transcriptomic analysis on Apis cerana provide comprehensive insights into honey bee biology.</title>
        <authorList>
            <person name="Diao Q."/>
            <person name="Sun L."/>
            <person name="Zheng H."/>
            <person name="Zheng H."/>
            <person name="Xu S."/>
            <person name="Wang S."/>
            <person name="Zeng Z."/>
            <person name="Hu F."/>
            <person name="Su S."/>
            <person name="Wu J."/>
        </authorList>
    </citation>
    <scope>NUCLEOTIDE SEQUENCE [LARGE SCALE GENOMIC DNA]</scope>
    <source>
        <tissue evidence="1">Pupae without intestine</tissue>
    </source>
</reference>
<evidence type="ECO:0000313" key="2">
    <source>
        <dbReference type="Proteomes" id="UP000242457"/>
    </source>
</evidence>
<dbReference type="AlphaFoldDB" id="A0A2A3EDY8"/>
<dbReference type="Proteomes" id="UP000242457">
    <property type="component" value="Unassembled WGS sequence"/>
</dbReference>
<proteinExistence type="predicted"/>
<organism evidence="1 2">
    <name type="scientific">Apis cerana cerana</name>
    <name type="common">Oriental honeybee</name>
    <dbReference type="NCBI Taxonomy" id="94128"/>
    <lineage>
        <taxon>Eukaryota</taxon>
        <taxon>Metazoa</taxon>
        <taxon>Ecdysozoa</taxon>
        <taxon>Arthropoda</taxon>
        <taxon>Hexapoda</taxon>
        <taxon>Insecta</taxon>
        <taxon>Pterygota</taxon>
        <taxon>Neoptera</taxon>
        <taxon>Endopterygota</taxon>
        <taxon>Hymenoptera</taxon>
        <taxon>Apocrita</taxon>
        <taxon>Aculeata</taxon>
        <taxon>Apoidea</taxon>
        <taxon>Anthophila</taxon>
        <taxon>Apidae</taxon>
        <taxon>Apis</taxon>
    </lineage>
</organism>
<name>A0A2A3EDY8_APICC</name>
<keyword evidence="2" id="KW-1185">Reference proteome</keyword>
<sequence length="1198" mass="139731">MAVQTSHLEAIQALPGDTPGEKYKWISNLIKERLSESNSLEEVIESEKIPRPLVSFVQIHAAMMLNKKNPNNQSTYAAIAEALKSRDEIIVNKALQANNFFNGTNEYITNVQYFFNYLFPYVSLNTRTRIINVLASRLASKNPALAEEFFKAVASFYGLKQALPLLPACSESFMYNIIIEKRIVLNRKLIKQIFRKNPDFIVRYFKLSEQNIDPCERRLHPINIYKFSDFLPKLIKKRLDSFVELYEMFEPRVTLSNLCAEAFLKNGKEHLQQKPKLYIKILPLKRISNNCMEIIFPKLFPTNIDNFETDTMLDYLEYYRQDKKLDFFLKSYKQVYGKNILDDSSKVTATLLKMLPVKERIKQARIKLQRDSSDERMDYTICWKCYLPINESIPQLKEQINTTSEMEYRSALVCKMIYSCKVNNDDQALLETMMYIKIRHKNEQGLFLMQVFEILLELYDLPQMGENFWSILMDIIMRAHIKGDLNIRNTTGVKIVEAAIHYKILQSQPIYQMIEIFMELKMMSYMDNWNILEKYSEYERTCLEICITIASQKYDSDQQPWKQNKIEMVYNLCSSIYHFNDTHINKTYRVERMSIKNYPWLIGKVKEILSADDERHNRYVIDNLKRILSKHEQDLYESLVVEEIANVSKGEALKVLKRNPEKILAHWKEYLDECQDISYTVHTIRFLKASRWYNEIPIKFVEQSLQDLEKKKKVCKILVNLLDGDTFSRIIEPFIPTYKSIDIQNDEAKTNYELVEHIIHCMIFANPPVSLTLLTKLFEGDYLSVALAALINVCRRTNAMDTISFARTLASQRVSVRKHGIRLMHMLAPRDQLINFLQAQWEIEENHSIREVLFSKSMELFSDDPESITWSHLASLISMLTPKDEHLFSNVLPLIKLTPNEYVADFMKLALYTIDKFAEADVIGKGKIAHYIESFLSCIDAGICNLVSEEFFELLVRRFFFHQDSGISNCAIKYIVGNMLRLPADKFDSLMKIMCNVLKEVVKSGWDVAHPENPCFYPVNEIVCRFIDDVVHYSYSFQPSAIKYQLIDGILSTFLVVLTPQTDTMSYLMLVFAREQISSKTPKEFGMNLGQRIIELIEMFSILFIFYMTDILCNMLSEVNLFQEYNNNYDTIDIKLEVIEGLIEIGSMEAGIVAAKLSGTITLDECSERYNNLMIKLSKYNDPVIKGIVCSIINRKKF</sequence>
<accession>A0A2A3EDY8</accession>
<dbReference type="EMBL" id="KZ288279">
    <property type="protein sequence ID" value="PBC29694.1"/>
    <property type="molecule type" value="Genomic_DNA"/>
</dbReference>
<protein>
    <submittedName>
        <fullName evidence="1">Uncharacterized protein</fullName>
    </submittedName>
</protein>
<evidence type="ECO:0000313" key="1">
    <source>
        <dbReference type="EMBL" id="PBC29694.1"/>
    </source>
</evidence>